<dbReference type="GO" id="GO:0005184">
    <property type="term" value="F:neuropeptide hormone activity"/>
    <property type="evidence" value="ECO:0007669"/>
    <property type="project" value="Ensembl"/>
</dbReference>
<accession>A0A8C2VY48</accession>
<dbReference type="OMA" id="TGREMSW"/>
<keyword evidence="7" id="KW-0732">Signal</keyword>
<evidence type="ECO:0000256" key="6">
    <source>
        <dbReference type="SAM" id="MobiDB-lite"/>
    </source>
</evidence>
<keyword evidence="9" id="KW-1185">Reference proteome</keyword>
<reference evidence="8" key="1">
    <citation type="submission" date="2025-08" db="UniProtKB">
        <authorList>
            <consortium name="Ensembl"/>
        </authorList>
    </citation>
    <scope>IDENTIFICATION</scope>
</reference>
<evidence type="ECO:0000256" key="4">
    <source>
        <dbReference type="ARBA" id="ARBA00022815"/>
    </source>
</evidence>
<feature type="chain" id="PRO_5034934715" evidence="7">
    <location>
        <begin position="19"/>
        <end position="129"/>
    </location>
</feature>
<sequence length="129" mass="13339">MRGPSSLPYLLLLPIGACLPLLDWREPADTVGGTGAGRSGAYPAQGHSTHSAGLADPQPQALLLVARELQAVGSGHISLRLGRQEGSETAGFLPVDGSEKATGPLGSLAEELNGYSRRKGGFSFRFGRG</sequence>
<proteinExistence type="inferred from homology"/>
<dbReference type="GO" id="GO:0005576">
    <property type="term" value="C:extracellular region"/>
    <property type="evidence" value="ECO:0007669"/>
    <property type="project" value="UniProtKB-SubCell"/>
</dbReference>
<feature type="region of interest" description="Disordered" evidence="6">
    <location>
        <begin position="32"/>
        <end position="55"/>
    </location>
</feature>
<comment type="subcellular location">
    <subcellularLocation>
        <location evidence="1">Secreted</location>
    </subcellularLocation>
</comment>
<organism evidence="8 9">
    <name type="scientific">Chinchilla lanigera</name>
    <name type="common">Long-tailed chinchilla</name>
    <name type="synonym">Chinchilla villidera</name>
    <dbReference type="NCBI Taxonomy" id="34839"/>
    <lineage>
        <taxon>Eukaryota</taxon>
        <taxon>Metazoa</taxon>
        <taxon>Chordata</taxon>
        <taxon>Craniata</taxon>
        <taxon>Vertebrata</taxon>
        <taxon>Euteleostomi</taxon>
        <taxon>Mammalia</taxon>
        <taxon>Eutheria</taxon>
        <taxon>Euarchontoglires</taxon>
        <taxon>Glires</taxon>
        <taxon>Rodentia</taxon>
        <taxon>Hystricomorpha</taxon>
        <taxon>Chinchillidae</taxon>
        <taxon>Chinchilla</taxon>
    </lineage>
</organism>
<name>A0A8C2VY48_CHILA</name>
<comment type="similarity">
    <text evidence="2">Belongs to the RFamide neuropeptide family.</text>
</comment>
<keyword evidence="5" id="KW-0527">Neuropeptide</keyword>
<evidence type="ECO:0000256" key="1">
    <source>
        <dbReference type="ARBA" id="ARBA00004613"/>
    </source>
</evidence>
<evidence type="ECO:0000256" key="2">
    <source>
        <dbReference type="ARBA" id="ARBA00005516"/>
    </source>
</evidence>
<dbReference type="GeneTree" id="ENSGT00390000015756"/>
<evidence type="ECO:0000313" key="8">
    <source>
        <dbReference type="Ensembl" id="ENSCLAP00000022363.1"/>
    </source>
</evidence>
<dbReference type="Pfam" id="PF11109">
    <property type="entry name" value="RFamide_26RFa"/>
    <property type="match status" value="1"/>
</dbReference>
<evidence type="ECO:0000256" key="3">
    <source>
        <dbReference type="ARBA" id="ARBA00022525"/>
    </source>
</evidence>
<dbReference type="PANTHER" id="PTHR36476:SF1">
    <property type="entry name" value="OREXIGENIC NEUROPEPTIDE QRFP"/>
    <property type="match status" value="1"/>
</dbReference>
<evidence type="ECO:0000256" key="5">
    <source>
        <dbReference type="ARBA" id="ARBA00023320"/>
    </source>
</evidence>
<evidence type="ECO:0000256" key="7">
    <source>
        <dbReference type="SAM" id="SignalP"/>
    </source>
</evidence>
<dbReference type="InterPro" id="IPR024565">
    <property type="entry name" value="P518"/>
</dbReference>
<evidence type="ECO:0000313" key="9">
    <source>
        <dbReference type="Proteomes" id="UP000694398"/>
    </source>
</evidence>
<dbReference type="Ensembl" id="ENSCLAT00000022568.1">
    <property type="protein sequence ID" value="ENSCLAP00000022363.1"/>
    <property type="gene ID" value="ENSCLAG00000015339.1"/>
</dbReference>
<dbReference type="AlphaFoldDB" id="A0A8C2VY48"/>
<protein>
    <submittedName>
        <fullName evidence="8">Pyroglutamylated RFamide peptide</fullName>
    </submittedName>
</protein>
<feature type="signal peptide" evidence="7">
    <location>
        <begin position="1"/>
        <end position="18"/>
    </location>
</feature>
<gene>
    <name evidence="8" type="primary">QRFP</name>
</gene>
<dbReference type="GO" id="GO:0060259">
    <property type="term" value="P:regulation of feeding behavior"/>
    <property type="evidence" value="ECO:0007669"/>
    <property type="project" value="Ensembl"/>
</dbReference>
<dbReference type="GO" id="GO:0031854">
    <property type="term" value="F:orexigenic neuropeptide QRFP receptor binding"/>
    <property type="evidence" value="ECO:0007669"/>
    <property type="project" value="Ensembl"/>
</dbReference>
<dbReference type="GO" id="GO:0007626">
    <property type="term" value="P:locomotory behavior"/>
    <property type="evidence" value="ECO:0007669"/>
    <property type="project" value="Ensembl"/>
</dbReference>
<dbReference type="PANTHER" id="PTHR36476">
    <property type="entry name" value="OREXIGENIC NEUROPEPTIDE QRFP"/>
    <property type="match status" value="1"/>
</dbReference>
<dbReference type="GO" id="GO:0007218">
    <property type="term" value="P:neuropeptide signaling pathway"/>
    <property type="evidence" value="ECO:0007669"/>
    <property type="project" value="UniProtKB-KW"/>
</dbReference>
<dbReference type="Proteomes" id="UP000694398">
    <property type="component" value="Unassembled WGS sequence"/>
</dbReference>
<keyword evidence="3" id="KW-0964">Secreted</keyword>
<dbReference type="GO" id="GO:0045777">
    <property type="term" value="P:positive regulation of blood pressure"/>
    <property type="evidence" value="ECO:0007669"/>
    <property type="project" value="Ensembl"/>
</dbReference>
<keyword evidence="4" id="KW-0027">Amidation</keyword>
<dbReference type="GO" id="GO:0007625">
    <property type="term" value="P:grooming behavior"/>
    <property type="evidence" value="ECO:0007669"/>
    <property type="project" value="Ensembl"/>
</dbReference>
<reference evidence="8" key="2">
    <citation type="submission" date="2025-09" db="UniProtKB">
        <authorList>
            <consortium name="Ensembl"/>
        </authorList>
    </citation>
    <scope>IDENTIFICATION</scope>
</reference>